<accession>A0AAV7R181</accession>
<reference evidence="2" key="1">
    <citation type="journal article" date="2022" name="bioRxiv">
        <title>Sequencing and chromosome-scale assembly of the giantPleurodeles waltlgenome.</title>
        <authorList>
            <person name="Brown T."/>
            <person name="Elewa A."/>
            <person name="Iarovenko S."/>
            <person name="Subramanian E."/>
            <person name="Araus A.J."/>
            <person name="Petzold A."/>
            <person name="Susuki M."/>
            <person name="Suzuki K.-i.T."/>
            <person name="Hayashi T."/>
            <person name="Toyoda A."/>
            <person name="Oliveira C."/>
            <person name="Osipova E."/>
            <person name="Leigh N.D."/>
            <person name="Simon A."/>
            <person name="Yun M.H."/>
        </authorList>
    </citation>
    <scope>NUCLEOTIDE SEQUENCE</scope>
    <source>
        <strain evidence="2">20211129_DDA</strain>
        <tissue evidence="2">Liver</tissue>
    </source>
</reference>
<sequence length="96" mass="9901">MAAQLKGELWTGRSRDPEAGGAPGAPGALCGAGGELCAAPLCFSALAPTRWLRAADLGPGTGNASRFLKGPISYPFRVAILVFSCGERSRSSRKHT</sequence>
<keyword evidence="3" id="KW-1185">Reference proteome</keyword>
<organism evidence="2 3">
    <name type="scientific">Pleurodeles waltl</name>
    <name type="common">Iberian ribbed newt</name>
    <dbReference type="NCBI Taxonomy" id="8319"/>
    <lineage>
        <taxon>Eukaryota</taxon>
        <taxon>Metazoa</taxon>
        <taxon>Chordata</taxon>
        <taxon>Craniata</taxon>
        <taxon>Vertebrata</taxon>
        <taxon>Euteleostomi</taxon>
        <taxon>Amphibia</taxon>
        <taxon>Batrachia</taxon>
        <taxon>Caudata</taxon>
        <taxon>Salamandroidea</taxon>
        <taxon>Salamandridae</taxon>
        <taxon>Pleurodelinae</taxon>
        <taxon>Pleurodeles</taxon>
    </lineage>
</organism>
<proteinExistence type="predicted"/>
<dbReference type="EMBL" id="JANPWB010000010">
    <property type="protein sequence ID" value="KAJ1145567.1"/>
    <property type="molecule type" value="Genomic_DNA"/>
</dbReference>
<evidence type="ECO:0000256" key="1">
    <source>
        <dbReference type="SAM" id="MobiDB-lite"/>
    </source>
</evidence>
<evidence type="ECO:0000313" key="2">
    <source>
        <dbReference type="EMBL" id="KAJ1145567.1"/>
    </source>
</evidence>
<name>A0AAV7R181_PLEWA</name>
<dbReference type="AlphaFoldDB" id="A0AAV7R181"/>
<gene>
    <name evidence="2" type="ORF">NDU88_011853</name>
</gene>
<protein>
    <submittedName>
        <fullName evidence="2">Uncharacterized protein</fullName>
    </submittedName>
</protein>
<feature type="region of interest" description="Disordered" evidence="1">
    <location>
        <begin position="1"/>
        <end position="25"/>
    </location>
</feature>
<evidence type="ECO:0000313" key="3">
    <source>
        <dbReference type="Proteomes" id="UP001066276"/>
    </source>
</evidence>
<comment type="caution">
    <text evidence="2">The sequence shown here is derived from an EMBL/GenBank/DDBJ whole genome shotgun (WGS) entry which is preliminary data.</text>
</comment>
<dbReference type="Proteomes" id="UP001066276">
    <property type="component" value="Chromosome 6"/>
</dbReference>